<evidence type="ECO:0000313" key="21">
    <source>
        <dbReference type="Proteomes" id="UP000187735"/>
    </source>
</evidence>
<evidence type="ECO:0000256" key="3">
    <source>
        <dbReference type="ARBA" id="ARBA00022475"/>
    </source>
</evidence>
<feature type="region of interest" description="Disordered" evidence="18">
    <location>
        <begin position="20"/>
        <end position="48"/>
    </location>
</feature>
<dbReference type="GO" id="GO:0045259">
    <property type="term" value="C:proton-transporting ATP synthase complex"/>
    <property type="evidence" value="ECO:0007669"/>
    <property type="project" value="UniProtKB-KW"/>
</dbReference>
<evidence type="ECO:0000256" key="18">
    <source>
        <dbReference type="SAM" id="MobiDB-lite"/>
    </source>
</evidence>
<protein>
    <recommendedName>
        <fullName evidence="15">ATP synthase subunit b</fullName>
    </recommendedName>
    <alternativeName>
        <fullName evidence="15">ATP synthase F(0) sector subunit b</fullName>
    </alternativeName>
    <alternativeName>
        <fullName evidence="15">ATPase subunit I</fullName>
    </alternativeName>
    <alternativeName>
        <fullName evidence="15">F-type ATPase subunit b</fullName>
        <shortName evidence="15">F-ATPase subunit b</shortName>
    </alternativeName>
</protein>
<keyword evidence="2 15" id="KW-0813">Transport</keyword>
<evidence type="ECO:0000256" key="1">
    <source>
        <dbReference type="ARBA" id="ARBA00005513"/>
    </source>
</evidence>
<evidence type="ECO:0000256" key="6">
    <source>
        <dbReference type="ARBA" id="ARBA00022781"/>
    </source>
</evidence>
<evidence type="ECO:0000256" key="8">
    <source>
        <dbReference type="ARBA" id="ARBA00023065"/>
    </source>
</evidence>
<dbReference type="HAMAP" id="MF_01398">
    <property type="entry name" value="ATP_synth_b_bprime"/>
    <property type="match status" value="1"/>
</dbReference>
<keyword evidence="6 15" id="KW-0375">Hydrogen ion transport</keyword>
<dbReference type="NCBIfam" id="TIGR01144">
    <property type="entry name" value="ATP_synt_b"/>
    <property type="match status" value="1"/>
</dbReference>
<evidence type="ECO:0000256" key="17">
    <source>
        <dbReference type="SAM" id="Coils"/>
    </source>
</evidence>
<evidence type="ECO:0000256" key="4">
    <source>
        <dbReference type="ARBA" id="ARBA00022547"/>
    </source>
</evidence>
<dbReference type="GO" id="GO:0012505">
    <property type="term" value="C:endomembrane system"/>
    <property type="evidence" value="ECO:0007669"/>
    <property type="project" value="UniProtKB-SubCell"/>
</dbReference>
<evidence type="ECO:0000256" key="7">
    <source>
        <dbReference type="ARBA" id="ARBA00022989"/>
    </source>
</evidence>
<comment type="subunit">
    <text evidence="15">F-type ATPases have 2 components, F(1) - the catalytic core - and F(0) - the membrane proton channel. F(1) has five subunits: alpha(3), beta(3), gamma(1), delta(1), epsilon(1). F(0) has three main subunits: a(1), b(2) and c(10-14). The alpha and beta chains form an alternating ring which encloses part of the gamma chain. F(1) is attached to F(0) by a central stalk formed by the gamma and epsilon chains, while a peripheral stalk is formed by the delta and b chains.</text>
</comment>
<dbReference type="InterPro" id="IPR005864">
    <property type="entry name" value="ATP_synth_F0_bsu_bac"/>
</dbReference>
<dbReference type="CDD" id="cd06503">
    <property type="entry name" value="ATP-synt_Fo_b"/>
    <property type="match status" value="1"/>
</dbReference>
<dbReference type="PANTHER" id="PTHR33445:SF1">
    <property type="entry name" value="ATP SYNTHASE SUBUNIT B"/>
    <property type="match status" value="1"/>
</dbReference>
<dbReference type="GO" id="GO:0046961">
    <property type="term" value="F:proton-transporting ATPase activity, rotational mechanism"/>
    <property type="evidence" value="ECO:0007669"/>
    <property type="project" value="TreeGrafter"/>
</dbReference>
<dbReference type="AlphaFoldDB" id="A0A1P8WCV1"/>
<keyword evidence="7 15" id="KW-1133">Transmembrane helix</keyword>
<name>A0A1P8WCV1_9PLAN</name>
<evidence type="ECO:0000256" key="9">
    <source>
        <dbReference type="ARBA" id="ARBA00023136"/>
    </source>
</evidence>
<keyword evidence="8 15" id="KW-0406">Ion transport</keyword>
<evidence type="ECO:0000256" key="11">
    <source>
        <dbReference type="ARBA" id="ARBA00025198"/>
    </source>
</evidence>
<feature type="chain" id="PRO_5011958724" description="ATP synthase subunit b" evidence="19">
    <location>
        <begin position="19"/>
        <end position="210"/>
    </location>
</feature>
<proteinExistence type="inferred from homology"/>
<accession>A0A1P8WCV1</accession>
<comment type="similarity">
    <text evidence="1 15 16">Belongs to the ATPase B chain family.</text>
</comment>
<keyword evidence="19" id="KW-0732">Signal</keyword>
<keyword evidence="4 15" id="KW-0138">CF(0)</keyword>
<evidence type="ECO:0000256" key="10">
    <source>
        <dbReference type="ARBA" id="ARBA00023310"/>
    </source>
</evidence>
<feature type="compositionally biased region" description="Basic and acidic residues" evidence="18">
    <location>
        <begin position="20"/>
        <end position="47"/>
    </location>
</feature>
<comment type="function">
    <text evidence="11 15">F(1)F(0) ATP synthase produces ATP from ADP in the presence of a proton or sodium gradient. F-type ATPases consist of two structural domains, F(1) containing the extramembraneous catalytic core and F(0) containing the membrane proton channel, linked together by a central stalk and a peripheral stalk. During catalysis, ATP synthesis in the catalytic domain of F(1) is coupled via a rotary mechanism of the central stalk subunits to proton translocation.</text>
</comment>
<sequence precursor="true">MAVVLCCSLLAFPASGMADEDHPTAEAEAAEHVHDEAEADGHGDAHDTGLPMNFQSDLALWSLITFLVFLFVMKKMAWGPMIEGLDKREAGIRTAIAQAEENQRKSQALMAEYEDKLREAEGTVAEMVAEARRDAERTSHDIVAKAQADVDSMRVRATEEIAQAKNTALSEVFTSVNAQVAAATERVLGRALSDEDQDRLINEALEEVGA</sequence>
<dbReference type="OrthoDB" id="274361at2"/>
<keyword evidence="21" id="KW-1185">Reference proteome</keyword>
<evidence type="ECO:0000256" key="5">
    <source>
        <dbReference type="ARBA" id="ARBA00022692"/>
    </source>
</evidence>
<keyword evidence="9 15" id="KW-0472">Membrane</keyword>
<dbReference type="GO" id="GO:0005886">
    <property type="term" value="C:plasma membrane"/>
    <property type="evidence" value="ECO:0007669"/>
    <property type="project" value="UniProtKB-SubCell"/>
</dbReference>
<keyword evidence="3 15" id="KW-1003">Cell membrane</keyword>
<dbReference type="InterPro" id="IPR028987">
    <property type="entry name" value="ATP_synth_B-like_membr_sf"/>
</dbReference>
<dbReference type="Pfam" id="PF00430">
    <property type="entry name" value="ATP-synt_B"/>
    <property type="match status" value="1"/>
</dbReference>
<dbReference type="PANTHER" id="PTHR33445">
    <property type="entry name" value="ATP SYNTHASE SUBUNIT B', CHLOROPLASTIC"/>
    <property type="match status" value="1"/>
</dbReference>
<dbReference type="KEGG" id="fmr:Fuma_01491"/>
<keyword evidence="17" id="KW-0175">Coiled coil</keyword>
<dbReference type="STRING" id="1891926.Fuma_01491"/>
<evidence type="ECO:0000256" key="14">
    <source>
        <dbReference type="ARBA" id="ARBA00037847"/>
    </source>
</evidence>
<feature type="signal peptide" evidence="19">
    <location>
        <begin position="1"/>
        <end position="18"/>
    </location>
</feature>
<evidence type="ECO:0000256" key="12">
    <source>
        <dbReference type="ARBA" id="ARBA00025614"/>
    </source>
</evidence>
<feature type="coiled-coil region" evidence="17">
    <location>
        <begin position="96"/>
        <end position="130"/>
    </location>
</feature>
<evidence type="ECO:0000256" key="2">
    <source>
        <dbReference type="ARBA" id="ARBA00022448"/>
    </source>
</evidence>
<evidence type="ECO:0000256" key="19">
    <source>
        <dbReference type="SAM" id="SignalP"/>
    </source>
</evidence>
<keyword evidence="10 15" id="KW-0066">ATP synthesis</keyword>
<dbReference type="RefSeq" id="WP_077023586.1">
    <property type="nucleotide sequence ID" value="NZ_CP017641.1"/>
</dbReference>
<comment type="function">
    <text evidence="12">Component of the F(0) channel, it forms part of the peripheral stalk, linking F(1) to F(0). The b'-subunit is a diverged and duplicated form of b found in plants and photosynthetic bacteria.</text>
</comment>
<dbReference type="GO" id="GO:0046933">
    <property type="term" value="F:proton-transporting ATP synthase activity, rotational mechanism"/>
    <property type="evidence" value="ECO:0007669"/>
    <property type="project" value="UniProtKB-UniRule"/>
</dbReference>
<keyword evidence="5 15" id="KW-0812">Transmembrane</keyword>
<dbReference type="Proteomes" id="UP000187735">
    <property type="component" value="Chromosome"/>
</dbReference>
<dbReference type="EMBL" id="CP017641">
    <property type="protein sequence ID" value="APZ91895.1"/>
    <property type="molecule type" value="Genomic_DNA"/>
</dbReference>
<evidence type="ECO:0000313" key="20">
    <source>
        <dbReference type="EMBL" id="APZ91895.1"/>
    </source>
</evidence>
<organism evidence="20 21">
    <name type="scientific">Fuerstiella marisgermanici</name>
    <dbReference type="NCBI Taxonomy" id="1891926"/>
    <lineage>
        <taxon>Bacteria</taxon>
        <taxon>Pseudomonadati</taxon>
        <taxon>Planctomycetota</taxon>
        <taxon>Planctomycetia</taxon>
        <taxon>Planctomycetales</taxon>
        <taxon>Planctomycetaceae</taxon>
        <taxon>Fuerstiella</taxon>
    </lineage>
</organism>
<dbReference type="SUPFAM" id="SSF81573">
    <property type="entry name" value="F1F0 ATP synthase subunit B, membrane domain"/>
    <property type="match status" value="1"/>
</dbReference>
<evidence type="ECO:0000256" key="16">
    <source>
        <dbReference type="RuleBase" id="RU003848"/>
    </source>
</evidence>
<evidence type="ECO:0000256" key="13">
    <source>
        <dbReference type="ARBA" id="ARBA00026054"/>
    </source>
</evidence>
<comment type="subcellular location">
    <subcellularLocation>
        <location evidence="15">Cell membrane</location>
        <topology evidence="15">Single-pass membrane protein</topology>
    </subcellularLocation>
    <subcellularLocation>
        <location evidence="14">Endomembrane system</location>
        <topology evidence="14">Single-pass membrane protein</topology>
    </subcellularLocation>
</comment>
<gene>
    <name evidence="20" type="primary">atpF_1</name>
    <name evidence="15" type="synonym">atpF</name>
    <name evidence="20" type="ORF">Fuma_01491</name>
</gene>
<dbReference type="InterPro" id="IPR050059">
    <property type="entry name" value="ATP_synthase_B_chain"/>
</dbReference>
<reference evidence="20 21" key="1">
    <citation type="journal article" date="2016" name="Front. Microbiol.">
        <title>Fuerstia marisgermanicae gen. nov., sp. nov., an Unusual Member of the Phylum Planctomycetes from the German Wadden Sea.</title>
        <authorList>
            <person name="Kohn T."/>
            <person name="Heuer A."/>
            <person name="Jogler M."/>
            <person name="Vollmers J."/>
            <person name="Boedeker C."/>
            <person name="Bunk B."/>
            <person name="Rast P."/>
            <person name="Borchert D."/>
            <person name="Glockner I."/>
            <person name="Freese H.M."/>
            <person name="Klenk H.P."/>
            <person name="Overmann J."/>
            <person name="Kaster A.K."/>
            <person name="Rohde M."/>
            <person name="Wiegand S."/>
            <person name="Jogler C."/>
        </authorList>
    </citation>
    <scope>NUCLEOTIDE SEQUENCE [LARGE SCALE GENOMIC DNA]</scope>
    <source>
        <strain evidence="20 21">NH11</strain>
    </source>
</reference>
<comment type="subunit">
    <text evidence="13">F-type ATPases have 2 components, F(1) - the catalytic core - and F(0) - the membrane proton channel. F(1) has five subunits: alpha(3), beta(3), gamma(1), delta(1), epsilon(1). F(0) has four main subunits: a(1), b(2) and c(10-14). The alpha and beta chains form an alternating ring which encloses part of the gamma chain. F(1) is attached to F(0) by a central stalk formed by the gamma and epsilon chains, while a peripheral stalk is formed by the delta and b chains.</text>
</comment>
<dbReference type="InterPro" id="IPR002146">
    <property type="entry name" value="ATP_synth_b/b'su_bac/chlpt"/>
</dbReference>
<evidence type="ECO:0000256" key="15">
    <source>
        <dbReference type="HAMAP-Rule" id="MF_01398"/>
    </source>
</evidence>